<gene>
    <name evidence="1" type="ORF">DERYTH_LOCUS5888</name>
</gene>
<protein>
    <submittedName>
        <fullName evidence="1">6762_t:CDS:1</fullName>
    </submittedName>
</protein>
<evidence type="ECO:0000313" key="1">
    <source>
        <dbReference type="EMBL" id="CAG8564227.1"/>
    </source>
</evidence>
<reference evidence="1" key="1">
    <citation type="submission" date="2021-06" db="EMBL/GenBank/DDBJ databases">
        <authorList>
            <person name="Kallberg Y."/>
            <person name="Tangrot J."/>
            <person name="Rosling A."/>
        </authorList>
    </citation>
    <scope>NUCLEOTIDE SEQUENCE</scope>
    <source>
        <strain evidence="1">MA453B</strain>
    </source>
</reference>
<comment type="caution">
    <text evidence="1">The sequence shown here is derived from an EMBL/GenBank/DDBJ whole genome shotgun (WGS) entry which is preliminary data.</text>
</comment>
<dbReference type="OrthoDB" id="425619at2759"/>
<dbReference type="EMBL" id="CAJVPY010002544">
    <property type="protein sequence ID" value="CAG8564227.1"/>
    <property type="molecule type" value="Genomic_DNA"/>
</dbReference>
<proteinExistence type="predicted"/>
<keyword evidence="2" id="KW-1185">Reference proteome</keyword>
<organism evidence="1 2">
    <name type="scientific">Dentiscutata erythropus</name>
    <dbReference type="NCBI Taxonomy" id="1348616"/>
    <lineage>
        <taxon>Eukaryota</taxon>
        <taxon>Fungi</taxon>
        <taxon>Fungi incertae sedis</taxon>
        <taxon>Mucoromycota</taxon>
        <taxon>Glomeromycotina</taxon>
        <taxon>Glomeromycetes</taxon>
        <taxon>Diversisporales</taxon>
        <taxon>Gigasporaceae</taxon>
        <taxon>Dentiscutata</taxon>
    </lineage>
</organism>
<accession>A0A9N9BFB1</accession>
<sequence length="82" mass="9236">MIDNEELTTQQKIKGKEFLITEETLFAQSIKNMNHTNATTHSINTGDAAPIKQGYYKAAYEENDVEMPQTDAKGRIEKSTTL</sequence>
<name>A0A9N9BFB1_9GLOM</name>
<dbReference type="Proteomes" id="UP000789405">
    <property type="component" value="Unassembled WGS sequence"/>
</dbReference>
<evidence type="ECO:0000313" key="2">
    <source>
        <dbReference type="Proteomes" id="UP000789405"/>
    </source>
</evidence>
<dbReference type="AlphaFoldDB" id="A0A9N9BFB1"/>